<evidence type="ECO:0000259" key="14">
    <source>
        <dbReference type="PROSITE" id="PS51217"/>
    </source>
</evidence>
<dbReference type="PROSITE" id="PS51217">
    <property type="entry name" value="UVRD_HELICASE_CTER"/>
    <property type="match status" value="1"/>
</dbReference>
<reference evidence="15 16" key="1">
    <citation type="journal article" date="2014" name="Mol. Biol. Evol.">
        <title>Massive expansion of Ubiquitination-related gene families within the Chlamydiae.</title>
        <authorList>
            <person name="Domman D."/>
            <person name="Collingro A."/>
            <person name="Lagkouvardos I."/>
            <person name="Gehre L."/>
            <person name="Weinmaier T."/>
            <person name="Rattei T."/>
            <person name="Subtil A."/>
            <person name="Horn M."/>
        </authorList>
    </citation>
    <scope>NUCLEOTIDE SEQUENCE [LARGE SCALE GENOMIC DNA]</scope>
    <source>
        <strain evidence="15 16">EI2</strain>
    </source>
</reference>
<evidence type="ECO:0000256" key="3">
    <source>
        <dbReference type="ARBA" id="ARBA00022801"/>
    </source>
</evidence>
<feature type="domain" description="UvrD-like helicase ATP-binding" evidence="13">
    <location>
        <begin position="5"/>
        <end position="281"/>
    </location>
</feature>
<accession>A0A0C1HAD1</accession>
<name>A0A0C1HAD1_9BACT</name>
<keyword evidence="4 12" id="KW-0347">Helicase</keyword>
<dbReference type="EMBL" id="JSAN01000011">
    <property type="protein sequence ID" value="KIC74319.1"/>
    <property type="molecule type" value="Genomic_DNA"/>
</dbReference>
<dbReference type="CDD" id="cd18807">
    <property type="entry name" value="SF1_C_UvrD"/>
    <property type="match status" value="1"/>
</dbReference>
<comment type="catalytic activity">
    <reaction evidence="8">
        <text>Couples ATP hydrolysis with the unwinding of duplex DNA by translocating in the 3'-5' direction.</text>
        <dbReference type="EC" id="5.6.2.4"/>
    </reaction>
</comment>
<dbReference type="InterPro" id="IPR013986">
    <property type="entry name" value="DExx_box_DNA_helicase_dom_sf"/>
</dbReference>
<dbReference type="GO" id="GO:0016887">
    <property type="term" value="F:ATP hydrolysis activity"/>
    <property type="evidence" value="ECO:0007669"/>
    <property type="project" value="RHEA"/>
</dbReference>
<dbReference type="Pfam" id="PF00580">
    <property type="entry name" value="UvrD-helicase"/>
    <property type="match status" value="1"/>
</dbReference>
<proteinExistence type="inferred from homology"/>
<dbReference type="Gene3D" id="1.10.486.10">
    <property type="entry name" value="PCRA, domain 4"/>
    <property type="match status" value="1"/>
</dbReference>
<dbReference type="AlphaFoldDB" id="A0A0C1HAD1"/>
<comment type="similarity">
    <text evidence="1">Belongs to the helicase family. UvrD subfamily.</text>
</comment>
<dbReference type="PANTHER" id="PTHR11070:SF2">
    <property type="entry name" value="ATP-DEPENDENT DNA HELICASE SRS2"/>
    <property type="match status" value="1"/>
</dbReference>
<evidence type="ECO:0000256" key="1">
    <source>
        <dbReference type="ARBA" id="ARBA00009922"/>
    </source>
</evidence>
<dbReference type="Gene3D" id="3.40.50.300">
    <property type="entry name" value="P-loop containing nucleotide triphosphate hydrolases"/>
    <property type="match status" value="2"/>
</dbReference>
<keyword evidence="2 12" id="KW-0547">Nucleotide-binding</keyword>
<organism evidence="15 16">
    <name type="scientific">Candidatus Protochlamydia amoebophila</name>
    <dbReference type="NCBI Taxonomy" id="362787"/>
    <lineage>
        <taxon>Bacteria</taxon>
        <taxon>Pseudomonadati</taxon>
        <taxon>Chlamydiota</taxon>
        <taxon>Chlamydiia</taxon>
        <taxon>Parachlamydiales</taxon>
        <taxon>Parachlamydiaceae</taxon>
        <taxon>Candidatus Protochlamydia</taxon>
    </lineage>
</organism>
<comment type="catalytic activity">
    <reaction evidence="11">
        <text>ATP + H2O = ADP + phosphate + H(+)</text>
        <dbReference type="Rhea" id="RHEA:13065"/>
        <dbReference type="ChEBI" id="CHEBI:15377"/>
        <dbReference type="ChEBI" id="CHEBI:15378"/>
        <dbReference type="ChEBI" id="CHEBI:30616"/>
        <dbReference type="ChEBI" id="CHEBI:43474"/>
        <dbReference type="ChEBI" id="CHEBI:456216"/>
        <dbReference type="EC" id="5.6.2.4"/>
    </reaction>
</comment>
<gene>
    <name evidence="15" type="primary">pcrA</name>
    <name evidence="15" type="ORF">DB44_AL00130</name>
</gene>
<evidence type="ECO:0000313" key="15">
    <source>
        <dbReference type="EMBL" id="KIC74319.1"/>
    </source>
</evidence>
<evidence type="ECO:0000256" key="7">
    <source>
        <dbReference type="ARBA" id="ARBA00023235"/>
    </source>
</evidence>
<dbReference type="CDD" id="cd17932">
    <property type="entry name" value="DEXQc_UvrD"/>
    <property type="match status" value="1"/>
</dbReference>
<dbReference type="GO" id="GO:0033202">
    <property type="term" value="C:DNA helicase complex"/>
    <property type="evidence" value="ECO:0007669"/>
    <property type="project" value="TreeGrafter"/>
</dbReference>
<dbReference type="InterPro" id="IPR014017">
    <property type="entry name" value="DNA_helicase_UvrD-like_C"/>
</dbReference>
<dbReference type="PATRIC" id="fig|362787.3.peg.42"/>
<keyword evidence="6" id="KW-0238">DNA-binding</keyword>
<evidence type="ECO:0000256" key="12">
    <source>
        <dbReference type="PROSITE-ProRule" id="PRU00560"/>
    </source>
</evidence>
<dbReference type="SMR" id="A0A0C1HAD1"/>
<keyword evidence="7" id="KW-0413">Isomerase</keyword>
<dbReference type="Proteomes" id="UP000031465">
    <property type="component" value="Unassembled WGS sequence"/>
</dbReference>
<dbReference type="EC" id="5.6.2.4" evidence="9"/>
<dbReference type="PROSITE" id="PS51198">
    <property type="entry name" value="UVRD_HELICASE_ATP_BIND"/>
    <property type="match status" value="1"/>
</dbReference>
<dbReference type="GO" id="GO:0000725">
    <property type="term" value="P:recombinational repair"/>
    <property type="evidence" value="ECO:0007669"/>
    <property type="project" value="TreeGrafter"/>
</dbReference>
<dbReference type="InterPro" id="IPR000212">
    <property type="entry name" value="DNA_helicase_UvrD/REP"/>
</dbReference>
<evidence type="ECO:0000256" key="10">
    <source>
        <dbReference type="ARBA" id="ARBA00034923"/>
    </source>
</evidence>
<comment type="caution">
    <text evidence="15">The sequence shown here is derived from an EMBL/GenBank/DDBJ whole genome shotgun (WGS) entry which is preliminary data.</text>
</comment>
<evidence type="ECO:0000256" key="9">
    <source>
        <dbReference type="ARBA" id="ARBA00034808"/>
    </source>
</evidence>
<feature type="domain" description="UvrD-like helicase C-terminal" evidence="14">
    <location>
        <begin position="282"/>
        <end position="562"/>
    </location>
</feature>
<evidence type="ECO:0000256" key="11">
    <source>
        <dbReference type="ARBA" id="ARBA00048988"/>
    </source>
</evidence>
<dbReference type="Gene3D" id="1.10.10.160">
    <property type="match status" value="1"/>
</dbReference>
<evidence type="ECO:0000259" key="13">
    <source>
        <dbReference type="PROSITE" id="PS51198"/>
    </source>
</evidence>
<dbReference type="InterPro" id="IPR027417">
    <property type="entry name" value="P-loop_NTPase"/>
</dbReference>
<feature type="binding site" evidence="12">
    <location>
        <begin position="26"/>
        <end position="33"/>
    </location>
    <ligand>
        <name>ATP</name>
        <dbReference type="ChEBI" id="CHEBI:30616"/>
    </ligand>
</feature>
<protein>
    <recommendedName>
        <fullName evidence="9">DNA 3'-5' helicase</fullName>
        <ecNumber evidence="9">5.6.2.4</ecNumber>
    </recommendedName>
    <alternativeName>
        <fullName evidence="10">DNA 3'-5' helicase II</fullName>
    </alternativeName>
</protein>
<evidence type="ECO:0000256" key="4">
    <source>
        <dbReference type="ARBA" id="ARBA00022806"/>
    </source>
</evidence>
<evidence type="ECO:0000256" key="8">
    <source>
        <dbReference type="ARBA" id="ARBA00034617"/>
    </source>
</evidence>
<evidence type="ECO:0000313" key="16">
    <source>
        <dbReference type="Proteomes" id="UP000031465"/>
    </source>
</evidence>
<dbReference type="GO" id="GO:0005829">
    <property type="term" value="C:cytosol"/>
    <property type="evidence" value="ECO:0007669"/>
    <property type="project" value="TreeGrafter"/>
</dbReference>
<evidence type="ECO:0000256" key="2">
    <source>
        <dbReference type="ARBA" id="ARBA00022741"/>
    </source>
</evidence>
<evidence type="ECO:0000256" key="5">
    <source>
        <dbReference type="ARBA" id="ARBA00022840"/>
    </source>
</evidence>
<dbReference type="InterPro" id="IPR014016">
    <property type="entry name" value="UvrD-like_ATP-bd"/>
</dbReference>
<keyword evidence="3 12" id="KW-0378">Hydrolase</keyword>
<evidence type="ECO:0000256" key="6">
    <source>
        <dbReference type="ARBA" id="ARBA00023125"/>
    </source>
</evidence>
<dbReference type="PANTHER" id="PTHR11070">
    <property type="entry name" value="UVRD / RECB / PCRA DNA HELICASE FAMILY MEMBER"/>
    <property type="match status" value="1"/>
</dbReference>
<keyword evidence="5 12" id="KW-0067">ATP-binding</keyword>
<dbReference type="GO" id="GO:0005524">
    <property type="term" value="F:ATP binding"/>
    <property type="evidence" value="ECO:0007669"/>
    <property type="project" value="UniProtKB-UniRule"/>
</dbReference>
<dbReference type="SUPFAM" id="SSF52540">
    <property type="entry name" value="P-loop containing nucleoside triphosphate hydrolases"/>
    <property type="match status" value="1"/>
</dbReference>
<dbReference type="GO" id="GO:0003677">
    <property type="term" value="F:DNA binding"/>
    <property type="evidence" value="ECO:0007669"/>
    <property type="project" value="UniProtKB-KW"/>
</dbReference>
<dbReference type="RefSeq" id="WP_039355749.1">
    <property type="nucleotide sequence ID" value="NZ_JSAN01000011.1"/>
</dbReference>
<dbReference type="GO" id="GO:0043138">
    <property type="term" value="F:3'-5' DNA helicase activity"/>
    <property type="evidence" value="ECO:0007669"/>
    <property type="project" value="UniProtKB-EC"/>
</dbReference>
<sequence>MDNLFNLNKEQKDAVTTLEGPVLVLAGAGSGKTRVVTSRIVNLIENGISPSNILGVTFTNKAAQEMRERVCKLTQHHVLICTFHSLGAKILRESIHVLGYQRDFTIYDEEDVNKLVKACLMELNWQDKKVDAKPFRQMISQAKNMLQQPNPHYDKEVSSDFDEAFPHVYALYQKKLQEYQAVDFDDLLFLTAKIWREYPSVLNYYQDRWPFVLIDEYQDTNAVQYTMTTLLVEKRRNLFVVGDPDQSIYSWRGANVQNILNFERDYPGAKVIQLEQNYRSRTNILNAANALISHNTNRFEKELWSELGAGEKVKLFIGDDDRAEAEFVASQISYHHKEHQISLSEMVIFYRTNAQSRVFEDYLLYRGIPYVIVGGISFYQRREIKDILAFLRFAQSGADFVAFARTINLPKRGLGETTIEKIRQSANEERMTIYAFCEALLKNTPMKSIVRLTAKQREGLTEYLVIVQELRALSKAGSVRELVLAAIEKTKYLNYLMEDKESYEDRRENLDELITKAVEWEISATDPSLEAFLEELSLKSSLDEANQAVERLSLMTIHNGKGLEFTTTFLVGLEEDLFPHVNSKNNREDVEEERRLCYVGITRAKEYLYLSFCHTRYLWGNLRFQRPSRFLKELPSEYLEKCQQSQIISKHALQNQQKERVTYVEKPLPSGEIFAPSDTIFHKDFGIGQIKEAYEGSMGLTYKIFFTKDNSVKTLVAKYAVLNRV</sequence>
<dbReference type="Pfam" id="PF13361">
    <property type="entry name" value="UvrD_C"/>
    <property type="match status" value="1"/>
</dbReference>